<dbReference type="PANTHER" id="PTHR23106">
    <property type="entry name" value="ANGIOGENIC FACTOR WITH G PATCH AND FHA DOMAINS 1"/>
    <property type="match status" value="1"/>
</dbReference>
<protein>
    <recommendedName>
        <fullName evidence="6">Precatalytic spliceosome</fullName>
    </recommendedName>
</protein>
<gene>
    <name evidence="4" type="ORF">HPB48_000304</name>
</gene>
<dbReference type="AlphaFoldDB" id="A0A9J6G4L6"/>
<feature type="domain" description="FHA" evidence="2">
    <location>
        <begin position="284"/>
        <end position="336"/>
    </location>
</feature>
<dbReference type="InterPro" id="IPR008984">
    <property type="entry name" value="SMAD_FHA_dom_sf"/>
</dbReference>
<evidence type="ECO:0000313" key="5">
    <source>
        <dbReference type="Proteomes" id="UP000821853"/>
    </source>
</evidence>
<feature type="domain" description="G-patch" evidence="3">
    <location>
        <begin position="466"/>
        <end position="512"/>
    </location>
</feature>
<evidence type="ECO:0008006" key="6">
    <source>
        <dbReference type="Google" id="ProtNLM"/>
    </source>
</evidence>
<dbReference type="InterPro" id="IPR000467">
    <property type="entry name" value="G_patch_dom"/>
</dbReference>
<dbReference type="PROSITE" id="PS50174">
    <property type="entry name" value="G_PATCH"/>
    <property type="match status" value="1"/>
</dbReference>
<keyword evidence="5" id="KW-1185">Reference proteome</keyword>
<dbReference type="InterPro" id="IPR000253">
    <property type="entry name" value="FHA_dom"/>
</dbReference>
<name>A0A9J6G4L6_HAELO</name>
<dbReference type="InterPro" id="IPR035624">
    <property type="entry name" value="AGGF1_OCRE"/>
</dbReference>
<feature type="compositionally biased region" description="Basic and acidic residues" evidence="1">
    <location>
        <begin position="512"/>
        <end position="522"/>
    </location>
</feature>
<proteinExistence type="predicted"/>
<feature type="compositionally biased region" description="Basic residues" evidence="1">
    <location>
        <begin position="198"/>
        <end position="210"/>
    </location>
</feature>
<feature type="region of interest" description="Disordered" evidence="1">
    <location>
        <begin position="373"/>
        <end position="399"/>
    </location>
</feature>
<feature type="compositionally biased region" description="Low complexity" evidence="1">
    <location>
        <begin position="380"/>
        <end position="394"/>
    </location>
</feature>
<comment type="caution">
    <text evidence="4">The sequence shown here is derived from an EMBL/GenBank/DDBJ whole genome shotgun (WGS) entry which is preliminary data.</text>
</comment>
<dbReference type="Pfam" id="PF17780">
    <property type="entry name" value="OCRE"/>
    <property type="match status" value="1"/>
</dbReference>
<feature type="compositionally biased region" description="Low complexity" evidence="1">
    <location>
        <begin position="229"/>
        <end position="246"/>
    </location>
</feature>
<dbReference type="GO" id="GO:0003676">
    <property type="term" value="F:nucleic acid binding"/>
    <property type="evidence" value="ECO:0007669"/>
    <property type="project" value="InterPro"/>
</dbReference>
<dbReference type="OrthoDB" id="2538319at2759"/>
<evidence type="ECO:0000259" key="2">
    <source>
        <dbReference type="PROSITE" id="PS50006"/>
    </source>
</evidence>
<dbReference type="InterPro" id="IPR041591">
    <property type="entry name" value="OCRE"/>
</dbReference>
<dbReference type="CDD" id="cd16164">
    <property type="entry name" value="OCRE_VG5Q"/>
    <property type="match status" value="1"/>
</dbReference>
<dbReference type="SUPFAM" id="SSF49879">
    <property type="entry name" value="SMAD/FHA domain"/>
    <property type="match status" value="1"/>
</dbReference>
<dbReference type="SMART" id="SM00443">
    <property type="entry name" value="G_patch"/>
    <property type="match status" value="1"/>
</dbReference>
<feature type="region of interest" description="Disordered" evidence="1">
    <location>
        <begin position="186"/>
        <end position="256"/>
    </location>
</feature>
<organism evidence="4 5">
    <name type="scientific">Haemaphysalis longicornis</name>
    <name type="common">Bush tick</name>
    <dbReference type="NCBI Taxonomy" id="44386"/>
    <lineage>
        <taxon>Eukaryota</taxon>
        <taxon>Metazoa</taxon>
        <taxon>Ecdysozoa</taxon>
        <taxon>Arthropoda</taxon>
        <taxon>Chelicerata</taxon>
        <taxon>Arachnida</taxon>
        <taxon>Acari</taxon>
        <taxon>Parasitiformes</taxon>
        <taxon>Ixodida</taxon>
        <taxon>Ixodoidea</taxon>
        <taxon>Ixodidae</taxon>
        <taxon>Haemaphysalinae</taxon>
        <taxon>Haemaphysalis</taxon>
    </lineage>
</organism>
<dbReference type="PROSITE" id="PS50006">
    <property type="entry name" value="FHA_DOMAIN"/>
    <property type="match status" value="1"/>
</dbReference>
<feature type="region of interest" description="Disordered" evidence="1">
    <location>
        <begin position="481"/>
        <end position="522"/>
    </location>
</feature>
<dbReference type="Pfam" id="PF01585">
    <property type="entry name" value="G-patch"/>
    <property type="match status" value="1"/>
</dbReference>
<evidence type="ECO:0000313" key="4">
    <source>
        <dbReference type="EMBL" id="KAH9370450.1"/>
    </source>
</evidence>
<evidence type="ECO:0000256" key="1">
    <source>
        <dbReference type="SAM" id="MobiDB-lite"/>
    </source>
</evidence>
<dbReference type="InterPro" id="IPR053027">
    <property type="entry name" value="AGGF1"/>
</dbReference>
<dbReference type="VEuPathDB" id="VectorBase:HLOH_040320"/>
<dbReference type="OMA" id="QLHKTHA"/>
<dbReference type="EMBL" id="JABSTR010000005">
    <property type="protein sequence ID" value="KAH9370450.1"/>
    <property type="molecule type" value="Genomic_DNA"/>
</dbReference>
<dbReference type="Proteomes" id="UP000821853">
    <property type="component" value="Chromosome 3"/>
</dbReference>
<evidence type="ECO:0000259" key="3">
    <source>
        <dbReference type="PROSITE" id="PS50174"/>
    </source>
</evidence>
<dbReference type="PANTHER" id="PTHR23106:SF24">
    <property type="entry name" value="ANGIOGENIC FACTOR WITH G PATCH AND FHA DOMAINS 1"/>
    <property type="match status" value="1"/>
</dbReference>
<sequence>MGQTDAIDHFLERINNLECQLSIKEHMARLESHMSLVKDLHDAASRIETDVRWTLGQLAIVLSEVKLSAGQEDAKDAVLLDLELVTKNAAGDRCCPCQCHAKTEPAVSGDGTADWKPPEGSDMTVADMVKKAAQEVVDSSDYVFNEEYQMYYSVSTGCYYDPSTQLLYEPNSGTYYRYNTETGSYEVHSQVEPNTGSKARKSKRKKRKKVKPSEGSVMDQAMEEGELADSSSDETGSVSDESSSGSSEGGEDAGSQYPPCIRLVLKQPEDLVEHRLYLVTLPGATLGTRADHELCLPSLDDIDEARRELRYSEDQGGYLLKDLGSQAGTSLNGVPLEQGQESLVQHMDRLQLGSVQLEAHIHRGTNTCTRCEPGLMDSTADQQAQQPRAPSPSSEAKRRAQLKKLKAKYGLKARAPPPLEGMEYVAGNTAPGPYQDRAQERRVKVGSNFPHERDSEPASVDRPLSEDNVGFKMLHKMGWKEGTGLGKEKQGTVEPVKVSTKKSRTGLGHSGPKVEDKRSHILNKTRERYEAIAEKEAAGLSPKQDPA</sequence>
<dbReference type="Gene3D" id="2.60.200.20">
    <property type="match status" value="1"/>
</dbReference>
<accession>A0A9J6G4L6</accession>
<reference evidence="4 5" key="1">
    <citation type="journal article" date="2020" name="Cell">
        <title>Large-Scale Comparative Analyses of Tick Genomes Elucidate Their Genetic Diversity and Vector Capacities.</title>
        <authorList>
            <consortium name="Tick Genome and Microbiome Consortium (TIGMIC)"/>
            <person name="Jia N."/>
            <person name="Wang J."/>
            <person name="Shi W."/>
            <person name="Du L."/>
            <person name="Sun Y."/>
            <person name="Zhan W."/>
            <person name="Jiang J.F."/>
            <person name="Wang Q."/>
            <person name="Zhang B."/>
            <person name="Ji P."/>
            <person name="Bell-Sakyi L."/>
            <person name="Cui X.M."/>
            <person name="Yuan T.T."/>
            <person name="Jiang B.G."/>
            <person name="Yang W.F."/>
            <person name="Lam T.T."/>
            <person name="Chang Q.C."/>
            <person name="Ding S.J."/>
            <person name="Wang X.J."/>
            <person name="Zhu J.G."/>
            <person name="Ruan X.D."/>
            <person name="Zhao L."/>
            <person name="Wei J.T."/>
            <person name="Ye R.Z."/>
            <person name="Que T.C."/>
            <person name="Du C.H."/>
            <person name="Zhou Y.H."/>
            <person name="Cheng J.X."/>
            <person name="Dai P.F."/>
            <person name="Guo W.B."/>
            <person name="Han X.H."/>
            <person name="Huang E.J."/>
            <person name="Li L.F."/>
            <person name="Wei W."/>
            <person name="Gao Y.C."/>
            <person name="Liu J.Z."/>
            <person name="Shao H.Z."/>
            <person name="Wang X."/>
            <person name="Wang C.C."/>
            <person name="Yang T.C."/>
            <person name="Huo Q.B."/>
            <person name="Li W."/>
            <person name="Chen H.Y."/>
            <person name="Chen S.E."/>
            <person name="Zhou L.G."/>
            <person name="Ni X.B."/>
            <person name="Tian J.H."/>
            <person name="Sheng Y."/>
            <person name="Liu T."/>
            <person name="Pan Y.S."/>
            <person name="Xia L.Y."/>
            <person name="Li J."/>
            <person name="Zhao F."/>
            <person name="Cao W.C."/>
        </authorList>
    </citation>
    <scope>NUCLEOTIDE SEQUENCE [LARGE SCALE GENOMIC DNA]</scope>
    <source>
        <strain evidence="4">HaeL-2018</strain>
    </source>
</reference>
<dbReference type="Pfam" id="PF00498">
    <property type="entry name" value="FHA"/>
    <property type="match status" value="1"/>
</dbReference>